<dbReference type="PANTHER" id="PTHR23028">
    <property type="entry name" value="ACETYLTRANSFERASE"/>
    <property type="match status" value="1"/>
</dbReference>
<organism evidence="3 4">
    <name type="scientific">Larkinella arboricola</name>
    <dbReference type="NCBI Taxonomy" id="643671"/>
    <lineage>
        <taxon>Bacteria</taxon>
        <taxon>Pseudomonadati</taxon>
        <taxon>Bacteroidota</taxon>
        <taxon>Cytophagia</taxon>
        <taxon>Cytophagales</taxon>
        <taxon>Spirosomataceae</taxon>
        <taxon>Larkinella</taxon>
    </lineage>
</organism>
<evidence type="ECO:0000259" key="2">
    <source>
        <dbReference type="Pfam" id="PF01757"/>
    </source>
</evidence>
<dbReference type="AlphaFoldDB" id="A0A327WKH1"/>
<feature type="transmembrane region" description="Helical" evidence="1">
    <location>
        <begin position="87"/>
        <end position="105"/>
    </location>
</feature>
<dbReference type="EMBL" id="QLMC01000008">
    <property type="protein sequence ID" value="RAJ92129.1"/>
    <property type="molecule type" value="Genomic_DNA"/>
</dbReference>
<feature type="transmembrane region" description="Helical" evidence="1">
    <location>
        <begin position="12"/>
        <end position="30"/>
    </location>
</feature>
<feature type="transmembrane region" description="Helical" evidence="1">
    <location>
        <begin position="254"/>
        <end position="280"/>
    </location>
</feature>
<keyword evidence="1" id="KW-0472">Membrane</keyword>
<feature type="transmembrane region" description="Helical" evidence="1">
    <location>
        <begin position="168"/>
        <end position="185"/>
    </location>
</feature>
<feature type="domain" description="Acyltransferase 3" evidence="2">
    <location>
        <begin position="12"/>
        <end position="341"/>
    </location>
</feature>
<feature type="transmembrane region" description="Helical" evidence="1">
    <location>
        <begin position="292"/>
        <end position="313"/>
    </location>
</feature>
<proteinExistence type="predicted"/>
<dbReference type="GO" id="GO:0000271">
    <property type="term" value="P:polysaccharide biosynthetic process"/>
    <property type="evidence" value="ECO:0007669"/>
    <property type="project" value="TreeGrafter"/>
</dbReference>
<sequence>MMVSKPAGYLPQLDALRAFAVTLVLIYHWFPQDALINKTPNGAIGVTLFFVLSGFLITQILIQNRNQMLAGQTTPSAIYRNFIVRRALRIFPVYYLFLTFVYFVLPDKSDISNSPAYYYLYAYNILLHQTDNWADLLSPFWTLSVEEQFYLVWPFVVLLTPRLQLRRVIIFTIFLGLATRIWWGLTSHSQGILTLTCLDSFGIGALWSYILVEQPEKIPTFRRQLRWATLLALVCFLFILTQPHTSSLRLFQRIILSILSLYLVAQSTIGFGGITGRVLTNPALIYMGKISYGIYVYHMIVSTYLTGLILNKLSRFSPISLHNFWIHLVSSFLLLIILASLSWFLIEKPITNLKRYFTYSKSSL</sequence>
<keyword evidence="4" id="KW-1185">Reference proteome</keyword>
<evidence type="ECO:0000313" key="3">
    <source>
        <dbReference type="EMBL" id="RAJ92129.1"/>
    </source>
</evidence>
<feature type="transmembrane region" description="Helical" evidence="1">
    <location>
        <begin position="224"/>
        <end position="242"/>
    </location>
</feature>
<comment type="caution">
    <text evidence="3">The sequence shown here is derived from an EMBL/GenBank/DDBJ whole genome shotgun (WGS) entry which is preliminary data.</text>
</comment>
<evidence type="ECO:0000313" key="4">
    <source>
        <dbReference type="Proteomes" id="UP000248790"/>
    </source>
</evidence>
<dbReference type="InterPro" id="IPR002656">
    <property type="entry name" value="Acyl_transf_3_dom"/>
</dbReference>
<accession>A0A327WKH1</accession>
<dbReference type="Proteomes" id="UP000248790">
    <property type="component" value="Unassembled WGS sequence"/>
</dbReference>
<dbReference type="Pfam" id="PF01757">
    <property type="entry name" value="Acyl_transf_3"/>
    <property type="match status" value="1"/>
</dbReference>
<feature type="transmembrane region" description="Helical" evidence="1">
    <location>
        <begin position="42"/>
        <end position="62"/>
    </location>
</feature>
<dbReference type="PANTHER" id="PTHR23028:SF53">
    <property type="entry name" value="ACYL_TRANSF_3 DOMAIN-CONTAINING PROTEIN"/>
    <property type="match status" value="1"/>
</dbReference>
<dbReference type="InterPro" id="IPR050879">
    <property type="entry name" value="Acyltransferase_3"/>
</dbReference>
<feature type="transmembrane region" description="Helical" evidence="1">
    <location>
        <begin position="325"/>
        <end position="346"/>
    </location>
</feature>
<dbReference type="GO" id="GO:0016747">
    <property type="term" value="F:acyltransferase activity, transferring groups other than amino-acyl groups"/>
    <property type="evidence" value="ECO:0007669"/>
    <property type="project" value="InterPro"/>
</dbReference>
<evidence type="ECO:0000256" key="1">
    <source>
        <dbReference type="SAM" id="Phobius"/>
    </source>
</evidence>
<reference evidence="3 4" key="1">
    <citation type="submission" date="2018-06" db="EMBL/GenBank/DDBJ databases">
        <title>Genomic Encyclopedia of Archaeal and Bacterial Type Strains, Phase II (KMG-II): from individual species to whole genera.</title>
        <authorList>
            <person name="Goeker M."/>
        </authorList>
    </citation>
    <scope>NUCLEOTIDE SEQUENCE [LARGE SCALE GENOMIC DNA]</scope>
    <source>
        <strain evidence="3 4">DSM 21851</strain>
    </source>
</reference>
<keyword evidence="1" id="KW-1133">Transmembrane helix</keyword>
<name>A0A327WKH1_LARAB</name>
<dbReference type="GO" id="GO:0016020">
    <property type="term" value="C:membrane"/>
    <property type="evidence" value="ECO:0007669"/>
    <property type="project" value="TreeGrafter"/>
</dbReference>
<feature type="transmembrane region" description="Helical" evidence="1">
    <location>
        <begin position="140"/>
        <end position="161"/>
    </location>
</feature>
<protein>
    <submittedName>
        <fullName evidence="3">Peptidoglycan/LPS O-acetylase OafA/YrhL</fullName>
    </submittedName>
</protein>
<gene>
    <name evidence="3" type="ORF">LX87_05093</name>
</gene>
<keyword evidence="1" id="KW-0812">Transmembrane</keyword>
<feature type="transmembrane region" description="Helical" evidence="1">
    <location>
        <begin position="191"/>
        <end position="212"/>
    </location>
</feature>